<dbReference type="GO" id="GO:0005524">
    <property type="term" value="F:ATP binding"/>
    <property type="evidence" value="ECO:0007669"/>
    <property type="project" value="UniProtKB-UniRule"/>
</dbReference>
<dbReference type="Proteomes" id="UP000295830">
    <property type="component" value="Unassembled WGS sequence"/>
</dbReference>
<dbReference type="NCBIfam" id="NF004637">
    <property type="entry name" value="PRK05986.1"/>
    <property type="match status" value="1"/>
</dbReference>
<feature type="region of interest" description="Disordered" evidence="9">
    <location>
        <begin position="1"/>
        <end position="22"/>
    </location>
</feature>
<dbReference type="GO" id="GO:0005737">
    <property type="term" value="C:cytoplasm"/>
    <property type="evidence" value="ECO:0007669"/>
    <property type="project" value="UniProtKB-SubCell"/>
</dbReference>
<dbReference type="EC" id="2.5.1.17" evidence="3 8"/>
<dbReference type="Pfam" id="PF02572">
    <property type="entry name" value="CobA_CobO_BtuR"/>
    <property type="match status" value="1"/>
</dbReference>
<dbReference type="AlphaFoldDB" id="A0A4R7K2Y2"/>
<dbReference type="PANTHER" id="PTHR46638:SF1">
    <property type="entry name" value="CORRINOID ADENOSYLTRANSFERASE"/>
    <property type="match status" value="1"/>
</dbReference>
<dbReference type="CDD" id="cd00561">
    <property type="entry name" value="CobA_ACA"/>
    <property type="match status" value="1"/>
</dbReference>
<keyword evidence="8" id="KW-0169">Cobalamin biosynthesis</keyword>
<evidence type="ECO:0000256" key="8">
    <source>
        <dbReference type="PIRNR" id="PIRNR015617"/>
    </source>
</evidence>
<keyword evidence="8 10" id="KW-0808">Transferase</keyword>
<proteinExistence type="inferred from homology"/>
<keyword evidence="8" id="KW-0547">Nucleotide-binding</keyword>
<evidence type="ECO:0000256" key="6">
    <source>
        <dbReference type="ARBA" id="ARBA00048555"/>
    </source>
</evidence>
<comment type="catalytic activity">
    <reaction evidence="6 8">
        <text>2 cob(II)yrinate a,c diamide + reduced [electron-transfer flavoprotein] + 2 ATP = 2 adenosylcob(III)yrinate a,c-diamide + 2 triphosphate + oxidized [electron-transfer flavoprotein] + 3 H(+)</text>
        <dbReference type="Rhea" id="RHEA:11528"/>
        <dbReference type="Rhea" id="RHEA-COMP:10685"/>
        <dbReference type="Rhea" id="RHEA-COMP:10686"/>
        <dbReference type="ChEBI" id="CHEBI:15378"/>
        <dbReference type="ChEBI" id="CHEBI:18036"/>
        <dbReference type="ChEBI" id="CHEBI:30616"/>
        <dbReference type="ChEBI" id="CHEBI:57692"/>
        <dbReference type="ChEBI" id="CHEBI:58307"/>
        <dbReference type="ChEBI" id="CHEBI:58503"/>
        <dbReference type="ChEBI" id="CHEBI:58537"/>
        <dbReference type="EC" id="2.5.1.17"/>
    </reaction>
</comment>
<evidence type="ECO:0000313" key="11">
    <source>
        <dbReference type="Proteomes" id="UP000295830"/>
    </source>
</evidence>
<organism evidence="10 11">
    <name type="scientific">Halospina denitrificans</name>
    <dbReference type="NCBI Taxonomy" id="332522"/>
    <lineage>
        <taxon>Bacteria</taxon>
        <taxon>Pseudomonadati</taxon>
        <taxon>Pseudomonadota</taxon>
        <taxon>Gammaproteobacteria</taxon>
        <taxon>Halospina</taxon>
    </lineage>
</organism>
<comment type="catalytic activity">
    <reaction evidence="7 8">
        <text>2 cob(II)alamin + reduced [electron-transfer flavoprotein] + 2 ATP = 2 adenosylcob(III)alamin + 2 triphosphate + oxidized [electron-transfer flavoprotein] + 3 H(+)</text>
        <dbReference type="Rhea" id="RHEA:28671"/>
        <dbReference type="Rhea" id="RHEA-COMP:10685"/>
        <dbReference type="Rhea" id="RHEA-COMP:10686"/>
        <dbReference type="ChEBI" id="CHEBI:15378"/>
        <dbReference type="ChEBI" id="CHEBI:16304"/>
        <dbReference type="ChEBI" id="CHEBI:18036"/>
        <dbReference type="ChEBI" id="CHEBI:18408"/>
        <dbReference type="ChEBI" id="CHEBI:30616"/>
        <dbReference type="ChEBI" id="CHEBI:57692"/>
        <dbReference type="ChEBI" id="CHEBI:58307"/>
        <dbReference type="EC" id="2.5.1.17"/>
    </reaction>
</comment>
<sequence length="203" mass="23078">MRENAKDPERHAKRMARKKQVMEDRMAKAQKDQGVLLVTTGNGKGKSSSGFGMAARALGHGMKVGIVQFIKGKMQTGEERFFRDQPNVDYHVMGQGYTWDTQDREKDVEAAENAWKEVQRMLQDDSYGLVLLDELNIALRYEYLDLDQVLDDLQNRPDMQHVVITGRNAPKELIDLADTVTDMQIVKHAFKDLGVRAQKGVEL</sequence>
<comment type="similarity">
    <text evidence="2 8">Belongs to the Cob(I)alamin adenosyltransferase family.</text>
</comment>
<keyword evidence="8" id="KW-0067">ATP-binding</keyword>
<accession>A0A4R7K2Y2</accession>
<comment type="function">
    <text evidence="5 8">Required for both de novo synthesis of the corrin ring for the assimilation of exogenous corrinoids. Participates in the adenosylation of a variety of incomplete and complete corrinoids.</text>
</comment>
<keyword evidence="4 8" id="KW-0627">Porphyrin biosynthesis</keyword>
<evidence type="ECO:0000256" key="2">
    <source>
        <dbReference type="ARBA" id="ARBA00007487"/>
    </source>
</evidence>
<dbReference type="OrthoDB" id="9810309at2"/>
<evidence type="ECO:0000256" key="3">
    <source>
        <dbReference type="ARBA" id="ARBA00012454"/>
    </source>
</evidence>
<gene>
    <name evidence="10" type="ORF">DES49_0529</name>
</gene>
<evidence type="ECO:0000313" key="10">
    <source>
        <dbReference type="EMBL" id="TDT44427.1"/>
    </source>
</evidence>
<comment type="pathway">
    <text evidence="1 8">Cofactor biosynthesis; adenosylcobalamin biosynthesis; adenosylcobalamin from cob(II)yrinate a,c-diamide: step 2/7.</text>
</comment>
<dbReference type="GO" id="GO:0008817">
    <property type="term" value="F:corrinoid adenosyltransferase activity"/>
    <property type="evidence" value="ECO:0007669"/>
    <property type="project" value="UniProtKB-UniRule"/>
</dbReference>
<dbReference type="PIRSF" id="PIRSF015617">
    <property type="entry name" value="Adensltrnsf_CobA"/>
    <property type="match status" value="1"/>
</dbReference>
<evidence type="ECO:0000256" key="5">
    <source>
        <dbReference type="ARBA" id="ARBA00024929"/>
    </source>
</evidence>
<keyword evidence="8" id="KW-0963">Cytoplasm</keyword>
<keyword evidence="11" id="KW-1185">Reference proteome</keyword>
<dbReference type="InterPro" id="IPR003724">
    <property type="entry name" value="CblAdoTrfase_CobA"/>
</dbReference>
<name>A0A4R7K2Y2_9GAMM</name>
<feature type="compositionally biased region" description="Basic and acidic residues" evidence="9">
    <location>
        <begin position="1"/>
        <end position="10"/>
    </location>
</feature>
<comment type="subcellular location">
    <subcellularLocation>
        <location evidence="8">Cytoplasm</location>
    </subcellularLocation>
</comment>
<comment type="caution">
    <text evidence="10">The sequence shown here is derived from an EMBL/GenBank/DDBJ whole genome shotgun (WGS) entry which is preliminary data.</text>
</comment>
<evidence type="ECO:0000256" key="4">
    <source>
        <dbReference type="ARBA" id="ARBA00023244"/>
    </source>
</evidence>
<dbReference type="NCBIfam" id="TIGR00708">
    <property type="entry name" value="cobA"/>
    <property type="match status" value="1"/>
</dbReference>
<reference evidence="10 11" key="1">
    <citation type="submission" date="2019-03" db="EMBL/GenBank/DDBJ databases">
        <title>Genomic Encyclopedia of Type Strains, Phase IV (KMG-IV): sequencing the most valuable type-strain genomes for metagenomic binning, comparative biology and taxonomic classification.</title>
        <authorList>
            <person name="Goeker M."/>
        </authorList>
    </citation>
    <scope>NUCLEOTIDE SEQUENCE [LARGE SCALE GENOMIC DNA]</scope>
    <source>
        <strain evidence="10 11">DSM 15505</strain>
    </source>
</reference>
<dbReference type="GO" id="GO:0009236">
    <property type="term" value="P:cobalamin biosynthetic process"/>
    <property type="evidence" value="ECO:0007669"/>
    <property type="project" value="UniProtKB-UniRule"/>
</dbReference>
<dbReference type="UniPathway" id="UPA00148">
    <property type="reaction ID" value="UER00233"/>
</dbReference>
<dbReference type="RefSeq" id="WP_133734808.1">
    <property type="nucleotide sequence ID" value="NZ_SOAX01000001.1"/>
</dbReference>
<evidence type="ECO:0000256" key="7">
    <source>
        <dbReference type="ARBA" id="ARBA00048692"/>
    </source>
</evidence>
<dbReference type="EMBL" id="SOAX01000001">
    <property type="protein sequence ID" value="TDT44427.1"/>
    <property type="molecule type" value="Genomic_DNA"/>
</dbReference>
<evidence type="ECO:0000256" key="9">
    <source>
        <dbReference type="SAM" id="MobiDB-lite"/>
    </source>
</evidence>
<dbReference type="InterPro" id="IPR027417">
    <property type="entry name" value="P-loop_NTPase"/>
</dbReference>
<dbReference type="PANTHER" id="PTHR46638">
    <property type="entry name" value="CORRINOID ADENOSYLTRANSFERASE"/>
    <property type="match status" value="1"/>
</dbReference>
<protein>
    <recommendedName>
        <fullName evidence="3 8">Corrinoid adenosyltransferase</fullName>
        <ecNumber evidence="3 8">2.5.1.17</ecNumber>
    </recommendedName>
    <alternativeName>
        <fullName evidence="8">Cob(II)alamin adenosyltransferase</fullName>
    </alternativeName>
    <alternativeName>
        <fullName evidence="8">Cob(II)yrinic acid a,c-diamide adenosyltransferase</fullName>
    </alternativeName>
</protein>
<dbReference type="GO" id="GO:0006779">
    <property type="term" value="P:porphyrin-containing compound biosynthetic process"/>
    <property type="evidence" value="ECO:0007669"/>
    <property type="project" value="UniProtKB-UniRule"/>
</dbReference>
<dbReference type="SUPFAM" id="SSF52540">
    <property type="entry name" value="P-loop containing nucleoside triphosphate hydrolases"/>
    <property type="match status" value="1"/>
</dbReference>
<dbReference type="Gene3D" id="3.40.50.300">
    <property type="entry name" value="P-loop containing nucleotide triphosphate hydrolases"/>
    <property type="match status" value="1"/>
</dbReference>
<evidence type="ECO:0000256" key="1">
    <source>
        <dbReference type="ARBA" id="ARBA00005121"/>
    </source>
</evidence>